<dbReference type="Proteomes" id="UP001319867">
    <property type="component" value="Chromosome"/>
</dbReference>
<reference evidence="2 3" key="1">
    <citation type="journal article" date="2022" name="Int. J. Syst. Evol. Microbiol.">
        <title>Flavobacterium ammonificans sp. nov. and Flavobacterium ammoniigenes sp. nov., ammonifying bacteria isolated from surface river water.</title>
        <authorList>
            <person name="Watanabe K."/>
            <person name="Kitamura T."/>
            <person name="Ogata Y."/>
            <person name="Shindo C."/>
            <person name="Suda W."/>
        </authorList>
    </citation>
    <scope>NUCLEOTIDE SEQUENCE [LARGE SCALE GENOMIC DNA]</scope>
    <source>
        <strain evidence="2 3">GENT5</strain>
    </source>
</reference>
<feature type="signal peptide" evidence="1">
    <location>
        <begin position="1"/>
        <end position="24"/>
    </location>
</feature>
<evidence type="ECO:0000313" key="3">
    <source>
        <dbReference type="Proteomes" id="UP001319867"/>
    </source>
</evidence>
<feature type="chain" id="PRO_5045549900" evidence="1">
    <location>
        <begin position="25"/>
        <end position="188"/>
    </location>
</feature>
<name>A0ABM7V792_9FLAO</name>
<proteinExistence type="predicted"/>
<dbReference type="EMBL" id="AP025184">
    <property type="protein sequence ID" value="BDB55434.1"/>
    <property type="molecule type" value="Genomic_DNA"/>
</dbReference>
<accession>A0ABM7V792</accession>
<keyword evidence="3" id="KW-1185">Reference proteome</keyword>
<evidence type="ECO:0000256" key="1">
    <source>
        <dbReference type="SAM" id="SignalP"/>
    </source>
</evidence>
<sequence>MKQILKITASITMILLMTNATLLAQDVKKEAEGLKTKMDVFSSKTGTITKFTDTKLPNLKTSFGVVETKIRKIFNGANSAYFYQITKEGKYSNSTASIEYNDLLEVIKALKALQPEVEKDILSNPDYLENKFVTVDGFQVGYYVSGKKASWYIKLEKYGSENTLFIDNGNIIETSFVDAKNKVDELKK</sequence>
<dbReference type="RefSeq" id="WP_229316816.1">
    <property type="nucleotide sequence ID" value="NZ_AP025184.1"/>
</dbReference>
<gene>
    <name evidence="2" type="ORF">GENT5_17390</name>
</gene>
<protein>
    <submittedName>
        <fullName evidence="2">Uncharacterized protein</fullName>
    </submittedName>
</protein>
<evidence type="ECO:0000313" key="2">
    <source>
        <dbReference type="EMBL" id="BDB55434.1"/>
    </source>
</evidence>
<keyword evidence="1" id="KW-0732">Signal</keyword>
<organism evidence="2 3">
    <name type="scientific">Flavobacterium ammoniigenes</name>
    <dbReference type="NCBI Taxonomy" id="1751095"/>
    <lineage>
        <taxon>Bacteria</taxon>
        <taxon>Pseudomonadati</taxon>
        <taxon>Bacteroidota</taxon>
        <taxon>Flavobacteriia</taxon>
        <taxon>Flavobacteriales</taxon>
        <taxon>Flavobacteriaceae</taxon>
        <taxon>Flavobacterium</taxon>
    </lineage>
</organism>
<reference evidence="2 3" key="2">
    <citation type="journal article" date="2022" name="Microorganisms">
        <title>Complete Genome Sequences of Two Flavobacterium ammonificans Strains and a Flavobacterium ammoniigenes Strain of Ammonifying Bacterioplankton Isolated from Surface River Water.</title>
        <authorList>
            <person name="Suda W."/>
            <person name="Ogata Y."/>
            <person name="Shindo C."/>
            <person name="Watanabe K."/>
        </authorList>
    </citation>
    <scope>NUCLEOTIDE SEQUENCE [LARGE SCALE GENOMIC DNA]</scope>
    <source>
        <strain evidence="2 3">GENT5</strain>
    </source>
</reference>